<name>A0A2Z5FZY5_9BACT</name>
<dbReference type="AlphaFoldDB" id="A0A2Z5FZY5"/>
<dbReference type="GO" id="GO:0016787">
    <property type="term" value="F:hydrolase activity"/>
    <property type="evidence" value="ECO:0007669"/>
    <property type="project" value="UniProtKB-KW"/>
</dbReference>
<dbReference type="KEGG" id="abas:ACPOL_2642"/>
<keyword evidence="1" id="KW-0378">Hydrolase</keyword>
<keyword evidence="2" id="KW-1185">Reference proteome</keyword>
<evidence type="ECO:0000313" key="1">
    <source>
        <dbReference type="EMBL" id="AXC11955.1"/>
    </source>
</evidence>
<gene>
    <name evidence="1" type="ORF">ACPOL_2642</name>
</gene>
<dbReference type="Proteomes" id="UP000253606">
    <property type="component" value="Chromosome"/>
</dbReference>
<organism evidence="1 2">
    <name type="scientific">Acidisarcina polymorpha</name>
    <dbReference type="NCBI Taxonomy" id="2211140"/>
    <lineage>
        <taxon>Bacteria</taxon>
        <taxon>Pseudomonadati</taxon>
        <taxon>Acidobacteriota</taxon>
        <taxon>Terriglobia</taxon>
        <taxon>Terriglobales</taxon>
        <taxon>Acidobacteriaceae</taxon>
        <taxon>Acidisarcina</taxon>
    </lineage>
</organism>
<protein>
    <submittedName>
        <fullName evidence="1">Esterase-hydrolase, putative</fullName>
    </submittedName>
</protein>
<dbReference type="EMBL" id="CP030840">
    <property type="protein sequence ID" value="AXC11955.1"/>
    <property type="molecule type" value="Genomic_DNA"/>
</dbReference>
<evidence type="ECO:0000313" key="2">
    <source>
        <dbReference type="Proteomes" id="UP000253606"/>
    </source>
</evidence>
<proteinExistence type="predicted"/>
<accession>A0A2Z5FZY5</accession>
<sequence length="166" mass="18044">MLLAANELSMRQVIAYEPVMKPFGELALPALETAAATANWSRSVEIALRQVACVSAEDVDYLRSDPQIWNQLCRLSTPSYAELSAINTGPQPDEFARLADRVDLIIGQNNRDKSPYGAAFENVRAKLKKSAVYEMEGQGHLAHIQAPGDLGVLINTLAGDTSSQKS</sequence>
<reference evidence="1 2" key="1">
    <citation type="journal article" date="2018" name="Front. Microbiol.">
        <title>Hydrolytic Capabilities as a Key to Environmental Success: Chitinolytic and Cellulolytic Acidobacteria From Acidic Sub-arctic Soils and Boreal Peatlands.</title>
        <authorList>
            <person name="Belova S.E."/>
            <person name="Ravin N.V."/>
            <person name="Pankratov T.A."/>
            <person name="Rakitin A.L."/>
            <person name="Ivanova A.A."/>
            <person name="Beletsky A.V."/>
            <person name="Mardanov A.V."/>
            <person name="Sinninghe Damste J.S."/>
            <person name="Dedysh S.N."/>
        </authorList>
    </citation>
    <scope>NUCLEOTIDE SEQUENCE [LARGE SCALE GENOMIC DNA]</scope>
    <source>
        <strain evidence="1 2">SBC82</strain>
    </source>
</reference>